<reference evidence="1 2" key="1">
    <citation type="journal article" date="2018" name="Front. Plant Sci.">
        <title>Red Clover (Trifolium pratense) and Zigzag Clover (T. medium) - A Picture of Genomic Similarities and Differences.</title>
        <authorList>
            <person name="Dluhosova J."/>
            <person name="Istvanek J."/>
            <person name="Nedelnik J."/>
            <person name="Repkova J."/>
        </authorList>
    </citation>
    <scope>NUCLEOTIDE SEQUENCE [LARGE SCALE GENOMIC DNA]</scope>
    <source>
        <strain evidence="2">cv. 10/8</strain>
        <tissue evidence="1">Leaf</tissue>
    </source>
</reference>
<name>A0A392QEV1_9FABA</name>
<dbReference type="Proteomes" id="UP000265520">
    <property type="component" value="Unassembled WGS sequence"/>
</dbReference>
<protein>
    <submittedName>
        <fullName evidence="1">Uncharacterized protein</fullName>
    </submittedName>
</protein>
<keyword evidence="2" id="KW-1185">Reference proteome</keyword>
<dbReference type="EMBL" id="LXQA010130189">
    <property type="protein sequence ID" value="MCI22377.1"/>
    <property type="molecule type" value="Genomic_DNA"/>
</dbReference>
<feature type="non-terminal residue" evidence="1">
    <location>
        <position position="79"/>
    </location>
</feature>
<proteinExistence type="predicted"/>
<sequence length="79" mass="8496">MSGKINQLGAIAQLVELVELRVKELEVQGSSPGKEKTNISMCLQLFLSAMLECFLSPLTTIDIGTGAILRHGIKIHTCG</sequence>
<dbReference type="AlphaFoldDB" id="A0A392QEV1"/>
<accession>A0A392QEV1</accession>
<evidence type="ECO:0000313" key="1">
    <source>
        <dbReference type="EMBL" id="MCI22377.1"/>
    </source>
</evidence>
<comment type="caution">
    <text evidence="1">The sequence shown here is derived from an EMBL/GenBank/DDBJ whole genome shotgun (WGS) entry which is preliminary data.</text>
</comment>
<organism evidence="1 2">
    <name type="scientific">Trifolium medium</name>
    <dbReference type="NCBI Taxonomy" id="97028"/>
    <lineage>
        <taxon>Eukaryota</taxon>
        <taxon>Viridiplantae</taxon>
        <taxon>Streptophyta</taxon>
        <taxon>Embryophyta</taxon>
        <taxon>Tracheophyta</taxon>
        <taxon>Spermatophyta</taxon>
        <taxon>Magnoliopsida</taxon>
        <taxon>eudicotyledons</taxon>
        <taxon>Gunneridae</taxon>
        <taxon>Pentapetalae</taxon>
        <taxon>rosids</taxon>
        <taxon>fabids</taxon>
        <taxon>Fabales</taxon>
        <taxon>Fabaceae</taxon>
        <taxon>Papilionoideae</taxon>
        <taxon>50 kb inversion clade</taxon>
        <taxon>NPAAA clade</taxon>
        <taxon>Hologalegina</taxon>
        <taxon>IRL clade</taxon>
        <taxon>Trifolieae</taxon>
        <taxon>Trifolium</taxon>
    </lineage>
</organism>
<evidence type="ECO:0000313" key="2">
    <source>
        <dbReference type="Proteomes" id="UP000265520"/>
    </source>
</evidence>